<evidence type="ECO:0000313" key="2">
    <source>
        <dbReference type="EMBL" id="MPM62866.1"/>
    </source>
</evidence>
<dbReference type="AlphaFoldDB" id="A0A645BCP7"/>
<dbReference type="SUPFAM" id="SSF54637">
    <property type="entry name" value="Thioesterase/thiol ester dehydrase-isomerase"/>
    <property type="match status" value="1"/>
</dbReference>
<dbReference type="InterPro" id="IPR054485">
    <property type="entry name" value="FlK-like_dom"/>
</dbReference>
<dbReference type="Pfam" id="PF22636">
    <property type="entry name" value="FlK"/>
    <property type="match status" value="1"/>
</dbReference>
<organism evidence="2">
    <name type="scientific">bioreactor metagenome</name>
    <dbReference type="NCBI Taxonomy" id="1076179"/>
    <lineage>
        <taxon>unclassified sequences</taxon>
        <taxon>metagenomes</taxon>
        <taxon>ecological metagenomes</taxon>
    </lineage>
</organism>
<accession>A0A645BCP7</accession>
<comment type="caution">
    <text evidence="2">The sequence shown here is derived from an EMBL/GenBank/DDBJ whole genome shotgun (WGS) entry which is preliminary data.</text>
</comment>
<dbReference type="PANTHER" id="PTHR36934">
    <property type="entry name" value="BLR0278 PROTEIN"/>
    <property type="match status" value="1"/>
</dbReference>
<gene>
    <name evidence="2" type="ORF">SDC9_109744</name>
</gene>
<name>A0A645BCP7_9ZZZZ</name>
<dbReference type="Gene3D" id="3.10.129.10">
    <property type="entry name" value="Hotdog Thioesterase"/>
    <property type="match status" value="1"/>
</dbReference>
<sequence length="121" mass="13608">MEKRLRIDKIVGKEDTAAHYGSGLLPVFATPGMIALMEKSAHLLAKSLLSEEEDTVGIEINVRHIRATPMGAKVYAEAILVKQEAKRFIFEIRAYDEKGEIGNGTHVRYMISPTKFMEKLF</sequence>
<dbReference type="PIRSF" id="PIRSF014972">
    <property type="entry name" value="FlK"/>
    <property type="match status" value="1"/>
</dbReference>
<dbReference type="PANTHER" id="PTHR36934:SF1">
    <property type="entry name" value="THIOESTERASE DOMAIN-CONTAINING PROTEIN"/>
    <property type="match status" value="1"/>
</dbReference>
<protein>
    <recommendedName>
        <fullName evidence="1">Fluoroacetyl-CoA-specific thioesterase-like domain-containing protein</fullName>
    </recommendedName>
</protein>
<feature type="domain" description="Fluoroacetyl-CoA-specific thioesterase-like" evidence="1">
    <location>
        <begin position="11"/>
        <end position="112"/>
    </location>
</feature>
<proteinExistence type="predicted"/>
<dbReference type="InterPro" id="IPR025540">
    <property type="entry name" value="FlK"/>
</dbReference>
<dbReference type="EMBL" id="VSSQ01019087">
    <property type="protein sequence ID" value="MPM62866.1"/>
    <property type="molecule type" value="Genomic_DNA"/>
</dbReference>
<evidence type="ECO:0000259" key="1">
    <source>
        <dbReference type="Pfam" id="PF22636"/>
    </source>
</evidence>
<dbReference type="InterPro" id="IPR029069">
    <property type="entry name" value="HotDog_dom_sf"/>
</dbReference>
<reference evidence="2" key="1">
    <citation type="submission" date="2019-08" db="EMBL/GenBank/DDBJ databases">
        <authorList>
            <person name="Kucharzyk K."/>
            <person name="Murdoch R.W."/>
            <person name="Higgins S."/>
            <person name="Loffler F."/>
        </authorList>
    </citation>
    <scope>NUCLEOTIDE SEQUENCE</scope>
</reference>